<reference evidence="2" key="1">
    <citation type="submission" date="2018-06" db="EMBL/GenBank/DDBJ databases">
        <authorList>
            <person name="Zhirakovskaya E."/>
        </authorList>
    </citation>
    <scope>NUCLEOTIDE SEQUENCE</scope>
</reference>
<keyword evidence="1" id="KW-0472">Membrane</keyword>
<dbReference type="EMBL" id="UOEK01000283">
    <property type="protein sequence ID" value="VAW04285.1"/>
    <property type="molecule type" value="Genomic_DNA"/>
</dbReference>
<feature type="transmembrane region" description="Helical" evidence="1">
    <location>
        <begin position="121"/>
        <end position="143"/>
    </location>
</feature>
<proteinExistence type="predicted"/>
<name>A0A3B0SE21_9ZZZZ</name>
<evidence type="ECO:0000313" key="2">
    <source>
        <dbReference type="EMBL" id="VAW04285.1"/>
    </source>
</evidence>
<accession>A0A3B0SE21</accession>
<gene>
    <name evidence="2" type="ORF">MNBD_ACTINO02-2016</name>
</gene>
<feature type="transmembrane region" description="Helical" evidence="1">
    <location>
        <begin position="97"/>
        <end position="115"/>
    </location>
</feature>
<evidence type="ECO:0008006" key="3">
    <source>
        <dbReference type="Google" id="ProtNLM"/>
    </source>
</evidence>
<dbReference type="Pfam" id="PF11255">
    <property type="entry name" value="DUF3054"/>
    <property type="match status" value="1"/>
</dbReference>
<sequence>MWLLPKFYHSHGSGDVPRAASAGGLSFGAGILHAMKRWFWILDGVAVVTFVFIGRESHALGNEWAATLRVAAPFLLALCLGIAATRAWRAPERVVTGLMLGAATAAIGLTLRRFVFSDGTATTFMIVATAWLIASMVGWRLVVLLAGRVAARRTAAAS</sequence>
<dbReference type="AlphaFoldDB" id="A0A3B0SE21"/>
<keyword evidence="1" id="KW-1133">Transmembrane helix</keyword>
<keyword evidence="1" id="KW-0812">Transmembrane</keyword>
<feature type="transmembrane region" description="Helical" evidence="1">
    <location>
        <begin position="38"/>
        <end position="54"/>
    </location>
</feature>
<organism evidence="2">
    <name type="scientific">hydrothermal vent metagenome</name>
    <dbReference type="NCBI Taxonomy" id="652676"/>
    <lineage>
        <taxon>unclassified sequences</taxon>
        <taxon>metagenomes</taxon>
        <taxon>ecological metagenomes</taxon>
    </lineage>
</organism>
<feature type="transmembrane region" description="Helical" evidence="1">
    <location>
        <begin position="66"/>
        <end position="85"/>
    </location>
</feature>
<protein>
    <recommendedName>
        <fullName evidence="3">DUF3054 domain-containing protein</fullName>
    </recommendedName>
</protein>
<dbReference type="InterPro" id="IPR021414">
    <property type="entry name" value="DUF3054"/>
</dbReference>
<evidence type="ECO:0000256" key="1">
    <source>
        <dbReference type="SAM" id="Phobius"/>
    </source>
</evidence>